<dbReference type="GO" id="GO:0008168">
    <property type="term" value="F:methyltransferase activity"/>
    <property type="evidence" value="ECO:0007669"/>
    <property type="project" value="UniProtKB-KW"/>
</dbReference>
<comment type="caution">
    <text evidence="1">The sequence shown here is derived from an EMBL/GenBank/DDBJ whole genome shotgun (WGS) entry which is preliminary data.</text>
</comment>
<dbReference type="Proteomes" id="UP000188268">
    <property type="component" value="Unassembled WGS sequence"/>
</dbReference>
<evidence type="ECO:0000313" key="2">
    <source>
        <dbReference type="Proteomes" id="UP000188268"/>
    </source>
</evidence>
<gene>
    <name evidence="1" type="ORF">CCACVL1_19109</name>
</gene>
<proteinExistence type="predicted"/>
<dbReference type="GO" id="GO:0032259">
    <property type="term" value="P:methylation"/>
    <property type="evidence" value="ECO:0007669"/>
    <property type="project" value="UniProtKB-KW"/>
</dbReference>
<accession>A0A1R3HIE5</accession>
<dbReference type="AlphaFoldDB" id="A0A1R3HIE5"/>
<reference evidence="1 2" key="1">
    <citation type="submission" date="2013-09" db="EMBL/GenBank/DDBJ databases">
        <title>Corchorus capsularis genome sequencing.</title>
        <authorList>
            <person name="Alam M."/>
            <person name="Haque M.S."/>
            <person name="Islam M.S."/>
            <person name="Emdad E.M."/>
            <person name="Islam M.M."/>
            <person name="Ahmed B."/>
            <person name="Halim A."/>
            <person name="Hossen Q.M.M."/>
            <person name="Hossain M.Z."/>
            <person name="Ahmed R."/>
            <person name="Khan M.M."/>
            <person name="Islam R."/>
            <person name="Rashid M.M."/>
            <person name="Khan S.A."/>
            <person name="Rahman M.S."/>
            <person name="Alam M."/>
        </authorList>
    </citation>
    <scope>NUCLEOTIDE SEQUENCE [LARGE SCALE GENOMIC DNA]</scope>
    <source>
        <strain evidence="2">cv. CVL-1</strain>
        <tissue evidence="1">Whole seedling</tissue>
    </source>
</reference>
<organism evidence="1 2">
    <name type="scientific">Corchorus capsularis</name>
    <name type="common">Jute</name>
    <dbReference type="NCBI Taxonomy" id="210143"/>
    <lineage>
        <taxon>Eukaryota</taxon>
        <taxon>Viridiplantae</taxon>
        <taxon>Streptophyta</taxon>
        <taxon>Embryophyta</taxon>
        <taxon>Tracheophyta</taxon>
        <taxon>Spermatophyta</taxon>
        <taxon>Magnoliopsida</taxon>
        <taxon>eudicotyledons</taxon>
        <taxon>Gunneridae</taxon>
        <taxon>Pentapetalae</taxon>
        <taxon>rosids</taxon>
        <taxon>malvids</taxon>
        <taxon>Malvales</taxon>
        <taxon>Malvaceae</taxon>
        <taxon>Grewioideae</taxon>
        <taxon>Apeibeae</taxon>
        <taxon>Corchorus</taxon>
    </lineage>
</organism>
<dbReference type="Gramene" id="OMO70112">
    <property type="protein sequence ID" value="OMO70112"/>
    <property type="gene ID" value="CCACVL1_19109"/>
</dbReference>
<evidence type="ECO:0000313" key="1">
    <source>
        <dbReference type="EMBL" id="OMO70112.1"/>
    </source>
</evidence>
<dbReference type="EMBL" id="AWWV01011849">
    <property type="protein sequence ID" value="OMO70112.1"/>
    <property type="molecule type" value="Genomic_DNA"/>
</dbReference>
<sequence length="63" mass="6687">MGVVAVIGGGVRGLVMFLPKPGVHVVVYEEEQLASLELDDEIPVKRGIWFCGVGGHLLCSPLV</sequence>
<protein>
    <submittedName>
        <fullName evidence="1">Putative methyltransferase</fullName>
    </submittedName>
</protein>
<keyword evidence="2" id="KW-1185">Reference proteome</keyword>
<name>A0A1R3HIE5_COCAP</name>
<keyword evidence="1" id="KW-0808">Transferase</keyword>
<keyword evidence="1" id="KW-0489">Methyltransferase</keyword>